<dbReference type="Proteomes" id="UP000078576">
    <property type="component" value="Unassembled WGS sequence"/>
</dbReference>
<feature type="domain" description="Heterokaryon incompatibility" evidence="1">
    <location>
        <begin position="268"/>
        <end position="438"/>
    </location>
</feature>
<evidence type="ECO:0000259" key="1">
    <source>
        <dbReference type="Pfam" id="PF06985"/>
    </source>
</evidence>
<sequence>MANRSTSSVCAVCQGFGEEGHPRGRVVPQEENIERSYRYLYFHYPNLVVLSESAQKGCRVCAFLLRVTKNSVANVDPYDYDESDDEESTDDFKIAWAEAEELERTRKDAFNIDRDTAEVARQSESVKDQDHYYHYLDALPRGSGRILLIAECFSPMGPRKEIGERPLQIYVLASETDLSCDISSLEAPAEPMSPNSPYGTAQNLLSESYIALVRRWMDTCASKHEECRTHLGQVQKLPTRVLEIFSDPATKDIKDVRLFETHGGEGTYACLSYCWGPTAQKSMTITSNFAQHLKSIPLNSLPRTIIDTLKVCCKLGFQYVWVDSLCIIQDDGKDWLREASNMAGVYSNATLTLAVHLCSDSSESFLEKLQQPEAEPLSDNAARLVFKDKTTGKKRFLHLWTEGGEDAVRFLAGGWGYGHIDSVERRTSWLDRAWVLQEWLLSPRILHVHKMSLWDCFQGYGNELEHRFLTANPLPRAPSLLGANVVWYDVVQEFTRRKITKDTDRLPALAGLAEQYRKMTGNEYLAGMWVEDLPGTLLWKGPDRGLKSPTAYRAPSWSWASLEGEIKFELPMDETPDFSTSVVSTHCEYNPPGSLSTVTSGWLEVEGPVGLVTGVKKSEFSSRVLTNGRPVNGHDGWSASLDQDNTCSEDDVTQSKIYLLQIVVDSFPGNTSSLILEKVQPSDGKDTFRRIGYAMMSSSYRLKQERWEKRIIRLI</sequence>
<reference evidence="3" key="1">
    <citation type="submission" date="2014-12" db="EMBL/GenBank/DDBJ databases">
        <title>Genome Sequence of Valsa Canker Pathogens Uncovers a Specific Adaption of Colonization on Woody Bark.</title>
        <authorList>
            <person name="Yin Z."/>
            <person name="Liu H."/>
            <person name="Gao X."/>
            <person name="Li Z."/>
            <person name="Song N."/>
            <person name="Ke X."/>
            <person name="Dai Q."/>
            <person name="Wu Y."/>
            <person name="Sun Y."/>
            <person name="Xu J.-R."/>
            <person name="Kang Z.K."/>
            <person name="Wang L."/>
            <person name="Huang L."/>
        </authorList>
    </citation>
    <scope>NUCLEOTIDE SEQUENCE [LARGE SCALE GENOMIC DNA]</scope>
    <source>
        <strain evidence="3">SXYL134</strain>
    </source>
</reference>
<dbReference type="OrthoDB" id="5362512at2759"/>
<dbReference type="EMBL" id="KN714677">
    <property type="protein sequence ID" value="KUI55078.1"/>
    <property type="molecule type" value="Genomic_DNA"/>
</dbReference>
<accession>A0A194UTU3</accession>
<dbReference type="InterPro" id="IPR010730">
    <property type="entry name" value="HET"/>
</dbReference>
<dbReference type="STRING" id="694573.A0A194UTU3"/>
<dbReference type="PANTHER" id="PTHR33112">
    <property type="entry name" value="DOMAIN PROTEIN, PUTATIVE-RELATED"/>
    <property type="match status" value="1"/>
</dbReference>
<proteinExistence type="predicted"/>
<evidence type="ECO:0000313" key="3">
    <source>
        <dbReference type="Proteomes" id="UP000078576"/>
    </source>
</evidence>
<name>A0A194UTU3_CYTMA</name>
<gene>
    <name evidence="2" type="ORF">VP1G_02420</name>
</gene>
<evidence type="ECO:0000313" key="2">
    <source>
        <dbReference type="EMBL" id="KUI55078.1"/>
    </source>
</evidence>
<dbReference type="AlphaFoldDB" id="A0A194UTU3"/>
<protein>
    <recommendedName>
        <fullName evidence="1">Heterokaryon incompatibility domain-containing protein</fullName>
    </recommendedName>
</protein>
<dbReference type="Pfam" id="PF06985">
    <property type="entry name" value="HET"/>
    <property type="match status" value="1"/>
</dbReference>
<dbReference type="PANTHER" id="PTHR33112:SF16">
    <property type="entry name" value="HETEROKARYON INCOMPATIBILITY DOMAIN-CONTAINING PROTEIN"/>
    <property type="match status" value="1"/>
</dbReference>
<keyword evidence="3" id="KW-1185">Reference proteome</keyword>
<organism evidence="2 3">
    <name type="scientific">Cytospora mali</name>
    <name type="common">Apple Valsa canker fungus</name>
    <name type="synonym">Valsa mali</name>
    <dbReference type="NCBI Taxonomy" id="578113"/>
    <lineage>
        <taxon>Eukaryota</taxon>
        <taxon>Fungi</taxon>
        <taxon>Dikarya</taxon>
        <taxon>Ascomycota</taxon>
        <taxon>Pezizomycotina</taxon>
        <taxon>Sordariomycetes</taxon>
        <taxon>Sordariomycetidae</taxon>
        <taxon>Diaporthales</taxon>
        <taxon>Cytosporaceae</taxon>
        <taxon>Cytospora</taxon>
    </lineage>
</organism>